<gene>
    <name evidence="4" type="ORF">LOAG_13758</name>
</gene>
<feature type="signal peptide" evidence="3">
    <location>
        <begin position="1"/>
        <end position="19"/>
    </location>
</feature>
<evidence type="ECO:0000256" key="2">
    <source>
        <dbReference type="SAM" id="Phobius"/>
    </source>
</evidence>
<dbReference type="RefSeq" id="XP_003149312.1">
    <property type="nucleotide sequence ID" value="XM_003149264.1"/>
</dbReference>
<name>A0A1S0TJD3_LOALO</name>
<dbReference type="KEGG" id="loa:LOAG_13758"/>
<keyword evidence="2" id="KW-0812">Transmembrane</keyword>
<dbReference type="CTD" id="9951230"/>
<dbReference type="EMBL" id="JH712583">
    <property type="protein sequence ID" value="EFO14757.1"/>
    <property type="molecule type" value="Genomic_DNA"/>
</dbReference>
<evidence type="ECO:0000256" key="3">
    <source>
        <dbReference type="SAM" id="SignalP"/>
    </source>
</evidence>
<feature type="chain" id="PRO_5010229191" evidence="3">
    <location>
        <begin position="20"/>
        <end position="127"/>
    </location>
</feature>
<feature type="region of interest" description="Disordered" evidence="1">
    <location>
        <begin position="100"/>
        <end position="127"/>
    </location>
</feature>
<accession>A0A1S0TJD3</accession>
<dbReference type="GeneID" id="9951230"/>
<dbReference type="AlphaFoldDB" id="A0A1S0TJD3"/>
<evidence type="ECO:0000313" key="4">
    <source>
        <dbReference type="EMBL" id="EFO14757.1"/>
    </source>
</evidence>
<keyword evidence="2" id="KW-0472">Membrane</keyword>
<evidence type="ECO:0000256" key="1">
    <source>
        <dbReference type="SAM" id="MobiDB-lite"/>
    </source>
</evidence>
<protein>
    <submittedName>
        <fullName evidence="4">Uncharacterized protein</fullName>
    </submittedName>
</protein>
<keyword evidence="2" id="KW-1133">Transmembrane helix</keyword>
<feature type="transmembrane region" description="Helical" evidence="2">
    <location>
        <begin position="58"/>
        <end position="75"/>
    </location>
</feature>
<sequence>MMMMMIMKMMMMMIMIMMSRWTLLSKLDMVDNGRCPRMNRVVESWEASNKLWKRKKKLMSFVNVLTGYFAMQIIFREKGERGEGRGQGIGGWGNLLDEVKKGGGRGGEKGEEKDDKKVSKEKKEEIE</sequence>
<proteinExistence type="predicted"/>
<dbReference type="InParanoid" id="A0A1S0TJD3"/>
<organism evidence="4">
    <name type="scientific">Loa loa</name>
    <name type="common">Eye worm</name>
    <name type="synonym">Filaria loa</name>
    <dbReference type="NCBI Taxonomy" id="7209"/>
    <lineage>
        <taxon>Eukaryota</taxon>
        <taxon>Metazoa</taxon>
        <taxon>Ecdysozoa</taxon>
        <taxon>Nematoda</taxon>
        <taxon>Chromadorea</taxon>
        <taxon>Rhabditida</taxon>
        <taxon>Spirurina</taxon>
        <taxon>Spiruromorpha</taxon>
        <taxon>Filarioidea</taxon>
        <taxon>Onchocercidae</taxon>
        <taxon>Loa</taxon>
    </lineage>
</organism>
<keyword evidence="3" id="KW-0732">Signal</keyword>
<reference evidence="4" key="1">
    <citation type="submission" date="2012-04" db="EMBL/GenBank/DDBJ databases">
        <title>The Genome Sequence of Loa loa.</title>
        <authorList>
            <consortium name="The Broad Institute Genome Sequencing Platform"/>
            <consortium name="Broad Institute Genome Sequencing Center for Infectious Disease"/>
            <person name="Nutman T.B."/>
            <person name="Fink D.L."/>
            <person name="Russ C."/>
            <person name="Young S."/>
            <person name="Zeng Q."/>
            <person name="Gargeya S."/>
            <person name="Alvarado L."/>
            <person name="Berlin A."/>
            <person name="Chapman S.B."/>
            <person name="Chen Z."/>
            <person name="Freedman E."/>
            <person name="Gellesch M."/>
            <person name="Goldberg J."/>
            <person name="Griggs A."/>
            <person name="Gujja S."/>
            <person name="Heilman E.R."/>
            <person name="Heiman D."/>
            <person name="Howarth C."/>
            <person name="Mehta T."/>
            <person name="Neiman D."/>
            <person name="Pearson M."/>
            <person name="Roberts A."/>
            <person name="Saif S."/>
            <person name="Shea T."/>
            <person name="Shenoy N."/>
            <person name="Sisk P."/>
            <person name="Stolte C."/>
            <person name="Sykes S."/>
            <person name="White J."/>
            <person name="Yandava C."/>
            <person name="Haas B."/>
            <person name="Henn M.R."/>
            <person name="Nusbaum C."/>
            <person name="Birren B."/>
        </authorList>
    </citation>
    <scope>NUCLEOTIDE SEQUENCE [LARGE SCALE GENOMIC DNA]</scope>
</reference>